<sequence>MIYELVGEDIAAKRTEMEWEEGKRSFEREETILLFFLYSAQMRVVNRASVHSSVIDWGEFLSFYKEGGSFPGRVISHGFDVMTPDEAMNDTITVDYLLESLFDFLPLEAAVGAYQWIYISLLGIWMYSFWLFSPLAYGYTGNSSNPNSTVHGLKWIESWEF</sequence>
<dbReference type="OrthoDB" id="5561486at2759"/>
<name>A0A7R8WAD5_9CRUS</name>
<gene>
    <name evidence="1" type="ORF">CTOB1V02_LOCUS5810</name>
</gene>
<organism evidence="1">
    <name type="scientific">Cyprideis torosa</name>
    <dbReference type="NCBI Taxonomy" id="163714"/>
    <lineage>
        <taxon>Eukaryota</taxon>
        <taxon>Metazoa</taxon>
        <taxon>Ecdysozoa</taxon>
        <taxon>Arthropoda</taxon>
        <taxon>Crustacea</taxon>
        <taxon>Oligostraca</taxon>
        <taxon>Ostracoda</taxon>
        <taxon>Podocopa</taxon>
        <taxon>Podocopida</taxon>
        <taxon>Cytherocopina</taxon>
        <taxon>Cytheroidea</taxon>
        <taxon>Cytherideidae</taxon>
        <taxon>Cyprideis</taxon>
    </lineage>
</organism>
<proteinExistence type="predicted"/>
<dbReference type="AlphaFoldDB" id="A0A7R8WAD5"/>
<protein>
    <submittedName>
        <fullName evidence="1">Uncharacterized protein</fullName>
    </submittedName>
</protein>
<accession>A0A7R8WAD5</accession>
<evidence type="ECO:0000313" key="1">
    <source>
        <dbReference type="EMBL" id="CAD7227916.1"/>
    </source>
</evidence>
<reference evidence="1" key="1">
    <citation type="submission" date="2020-11" db="EMBL/GenBank/DDBJ databases">
        <authorList>
            <person name="Tran Van P."/>
        </authorList>
    </citation>
    <scope>NUCLEOTIDE SEQUENCE</scope>
</reference>
<dbReference type="EMBL" id="OB661308">
    <property type="protein sequence ID" value="CAD7227916.1"/>
    <property type="molecule type" value="Genomic_DNA"/>
</dbReference>